<dbReference type="EC" id="2.7.13.3" evidence="2"/>
<dbReference type="Gene3D" id="3.40.50.2300">
    <property type="match status" value="1"/>
</dbReference>
<dbReference type="SMART" id="SM00387">
    <property type="entry name" value="HATPase_c"/>
    <property type="match status" value="1"/>
</dbReference>
<dbReference type="PROSITE" id="PS50110">
    <property type="entry name" value="RESPONSE_REGULATORY"/>
    <property type="match status" value="1"/>
</dbReference>
<feature type="modified residue" description="4-aspartylphosphate" evidence="6">
    <location>
        <position position="125"/>
    </location>
</feature>
<dbReference type="OrthoDB" id="9808408at2"/>
<dbReference type="PRINTS" id="PR00344">
    <property type="entry name" value="BCTRLSENSOR"/>
</dbReference>
<name>A0A518HTH6_9BACT</name>
<dbReference type="InterPro" id="IPR001789">
    <property type="entry name" value="Sig_transdc_resp-reg_receiver"/>
</dbReference>
<dbReference type="PROSITE" id="PS50109">
    <property type="entry name" value="HIS_KIN"/>
    <property type="match status" value="1"/>
</dbReference>
<dbReference type="Gene3D" id="3.30.565.10">
    <property type="entry name" value="Histidine kinase-like ATPase, C-terminal domain"/>
    <property type="match status" value="1"/>
</dbReference>
<dbReference type="InterPro" id="IPR011006">
    <property type="entry name" value="CheY-like_superfamily"/>
</dbReference>
<keyword evidence="3 6" id="KW-0597">Phosphoprotein</keyword>
<dbReference type="Proteomes" id="UP000319004">
    <property type="component" value="Chromosome"/>
</dbReference>
<gene>
    <name evidence="9" type="primary">pleC_1</name>
    <name evidence="9" type="ORF">Enr13x_40040</name>
</gene>
<comment type="catalytic activity">
    <reaction evidence="1">
        <text>ATP + protein L-histidine = ADP + protein N-phospho-L-histidine.</text>
        <dbReference type="EC" id="2.7.13.3"/>
    </reaction>
</comment>
<protein>
    <recommendedName>
        <fullName evidence="2">histidine kinase</fullName>
        <ecNumber evidence="2">2.7.13.3</ecNumber>
    </recommendedName>
</protein>
<feature type="domain" description="Histidine kinase" evidence="7">
    <location>
        <begin position="241"/>
        <end position="462"/>
    </location>
</feature>
<dbReference type="InterPro" id="IPR036097">
    <property type="entry name" value="HisK_dim/P_sf"/>
</dbReference>
<dbReference type="GO" id="GO:0009927">
    <property type="term" value="F:histidine phosphotransfer kinase activity"/>
    <property type="evidence" value="ECO:0007669"/>
    <property type="project" value="TreeGrafter"/>
</dbReference>
<dbReference type="GO" id="GO:0000155">
    <property type="term" value="F:phosphorelay sensor kinase activity"/>
    <property type="evidence" value="ECO:0007669"/>
    <property type="project" value="InterPro"/>
</dbReference>
<dbReference type="SMART" id="SM00448">
    <property type="entry name" value="REC"/>
    <property type="match status" value="1"/>
</dbReference>
<organism evidence="9 10">
    <name type="scientific">Stieleria neptunia</name>
    <dbReference type="NCBI Taxonomy" id="2527979"/>
    <lineage>
        <taxon>Bacteria</taxon>
        <taxon>Pseudomonadati</taxon>
        <taxon>Planctomycetota</taxon>
        <taxon>Planctomycetia</taxon>
        <taxon>Pirellulales</taxon>
        <taxon>Pirellulaceae</taxon>
        <taxon>Stieleria</taxon>
    </lineage>
</organism>
<dbReference type="KEGG" id="snep:Enr13x_40040"/>
<dbReference type="SMART" id="SM00388">
    <property type="entry name" value="HisKA"/>
    <property type="match status" value="1"/>
</dbReference>
<dbReference type="GO" id="GO:0005886">
    <property type="term" value="C:plasma membrane"/>
    <property type="evidence" value="ECO:0007669"/>
    <property type="project" value="TreeGrafter"/>
</dbReference>
<accession>A0A518HTH6</accession>
<evidence type="ECO:0000256" key="6">
    <source>
        <dbReference type="PROSITE-ProRule" id="PRU00169"/>
    </source>
</evidence>
<dbReference type="CDD" id="cd00082">
    <property type="entry name" value="HisKA"/>
    <property type="match status" value="1"/>
</dbReference>
<dbReference type="InterPro" id="IPR003594">
    <property type="entry name" value="HATPase_dom"/>
</dbReference>
<dbReference type="InterPro" id="IPR004358">
    <property type="entry name" value="Sig_transdc_His_kin-like_C"/>
</dbReference>
<evidence type="ECO:0000256" key="5">
    <source>
        <dbReference type="ARBA" id="ARBA00022777"/>
    </source>
</evidence>
<reference evidence="9 10" key="1">
    <citation type="submission" date="2019-03" db="EMBL/GenBank/DDBJ databases">
        <title>Deep-cultivation of Planctomycetes and their phenomic and genomic characterization uncovers novel biology.</title>
        <authorList>
            <person name="Wiegand S."/>
            <person name="Jogler M."/>
            <person name="Boedeker C."/>
            <person name="Pinto D."/>
            <person name="Vollmers J."/>
            <person name="Rivas-Marin E."/>
            <person name="Kohn T."/>
            <person name="Peeters S.H."/>
            <person name="Heuer A."/>
            <person name="Rast P."/>
            <person name="Oberbeckmann S."/>
            <person name="Bunk B."/>
            <person name="Jeske O."/>
            <person name="Meyerdierks A."/>
            <person name="Storesund J.E."/>
            <person name="Kallscheuer N."/>
            <person name="Luecker S."/>
            <person name="Lage O.M."/>
            <person name="Pohl T."/>
            <person name="Merkel B.J."/>
            <person name="Hornburger P."/>
            <person name="Mueller R.-W."/>
            <person name="Bruemmer F."/>
            <person name="Labrenz M."/>
            <person name="Spormann A.M."/>
            <person name="Op den Camp H."/>
            <person name="Overmann J."/>
            <person name="Amann R."/>
            <person name="Jetten M.S.M."/>
            <person name="Mascher T."/>
            <person name="Medema M.H."/>
            <person name="Devos D.P."/>
            <person name="Kaster A.-K."/>
            <person name="Ovreas L."/>
            <person name="Rohde M."/>
            <person name="Galperin M.Y."/>
            <person name="Jogler C."/>
        </authorList>
    </citation>
    <scope>NUCLEOTIDE SEQUENCE [LARGE SCALE GENOMIC DNA]</scope>
    <source>
        <strain evidence="9 10">Enr13</strain>
    </source>
</reference>
<dbReference type="InterPro" id="IPR005467">
    <property type="entry name" value="His_kinase_dom"/>
</dbReference>
<dbReference type="CDD" id="cd00156">
    <property type="entry name" value="REC"/>
    <property type="match status" value="1"/>
</dbReference>
<evidence type="ECO:0000256" key="3">
    <source>
        <dbReference type="ARBA" id="ARBA00022553"/>
    </source>
</evidence>
<sequence length="593" mass="66364">MMHGGNRTRGQLIHPRLWPIQPFDQDRCMINSHSPLPPDRHPLDSMEPAVPLMKTSIPPQPSAADSDSLLSVLSVLVVEDNDLDFLQVSKNLRHGRKRISLSHATSLGAALQELEIRDFDVILTDLCLPDSSGLDTVKRLKAKCDAIPILVLTGLDDEAVEREILHAGAQDFLPKGLANSSWTRKAIEHAVQRQQSINEMSRVTAELQASHRLLREQAELREQDHQKLERMHQTAHEFLAKASHDIRNPLTVIKEHVSIVREGLAGRINLEQAAMLEKALIRADDVNNKLDDLLDSSKLDSGLLDICRRPCHVDEIIDSVRASIEQRAAMRNVKLEIQSQVEAPVAYCDGQKACRVLVCLAVNAINACNDAGNVRIWVRYDEPNQHIRIGVNDDGIGIQPRQCDQLAARFARPGVTTDPDDKLLGLGLSIAARFCRLNLGQLHVESEPGLGSIFWFSLPVVGSDQIFPRWLELQSAPMQYVQLLSFHLNEQCTPAEKRDSELLLTYLTENHELLIQASDSQWWLATSSIFPDVDARLKKATDEIARLTEVRAANPAFDIGIQTRGIWSLKRPIDEIDAAYQQLLQDEPSQATR</sequence>
<keyword evidence="4 9" id="KW-0808">Transferase</keyword>
<dbReference type="Pfam" id="PF02518">
    <property type="entry name" value="HATPase_c"/>
    <property type="match status" value="1"/>
</dbReference>
<evidence type="ECO:0000256" key="1">
    <source>
        <dbReference type="ARBA" id="ARBA00000085"/>
    </source>
</evidence>
<keyword evidence="5" id="KW-0418">Kinase</keyword>
<dbReference type="AlphaFoldDB" id="A0A518HTH6"/>
<evidence type="ECO:0000256" key="4">
    <source>
        <dbReference type="ARBA" id="ARBA00022679"/>
    </source>
</evidence>
<proteinExistence type="predicted"/>
<feature type="domain" description="Response regulatory" evidence="8">
    <location>
        <begin position="74"/>
        <end position="190"/>
    </location>
</feature>
<dbReference type="InterPro" id="IPR003661">
    <property type="entry name" value="HisK_dim/P_dom"/>
</dbReference>
<dbReference type="SUPFAM" id="SSF55874">
    <property type="entry name" value="ATPase domain of HSP90 chaperone/DNA topoisomerase II/histidine kinase"/>
    <property type="match status" value="1"/>
</dbReference>
<evidence type="ECO:0000313" key="9">
    <source>
        <dbReference type="EMBL" id="QDV44142.1"/>
    </source>
</evidence>
<keyword evidence="10" id="KW-1185">Reference proteome</keyword>
<dbReference type="SUPFAM" id="SSF52172">
    <property type="entry name" value="CheY-like"/>
    <property type="match status" value="1"/>
</dbReference>
<evidence type="ECO:0000313" key="10">
    <source>
        <dbReference type="Proteomes" id="UP000319004"/>
    </source>
</evidence>
<dbReference type="Gene3D" id="1.10.287.130">
    <property type="match status" value="1"/>
</dbReference>
<evidence type="ECO:0000256" key="2">
    <source>
        <dbReference type="ARBA" id="ARBA00012438"/>
    </source>
</evidence>
<dbReference type="SUPFAM" id="SSF47384">
    <property type="entry name" value="Homodimeric domain of signal transducing histidine kinase"/>
    <property type="match status" value="1"/>
</dbReference>
<evidence type="ECO:0000259" key="8">
    <source>
        <dbReference type="PROSITE" id="PS50110"/>
    </source>
</evidence>
<dbReference type="InterPro" id="IPR036890">
    <property type="entry name" value="HATPase_C_sf"/>
</dbReference>
<dbReference type="PANTHER" id="PTHR43047">
    <property type="entry name" value="TWO-COMPONENT HISTIDINE PROTEIN KINASE"/>
    <property type="match status" value="1"/>
</dbReference>
<dbReference type="Pfam" id="PF00072">
    <property type="entry name" value="Response_reg"/>
    <property type="match status" value="1"/>
</dbReference>
<dbReference type="EMBL" id="CP037423">
    <property type="protein sequence ID" value="QDV44142.1"/>
    <property type="molecule type" value="Genomic_DNA"/>
</dbReference>
<evidence type="ECO:0000259" key="7">
    <source>
        <dbReference type="PROSITE" id="PS50109"/>
    </source>
</evidence>
<dbReference type="Pfam" id="PF00512">
    <property type="entry name" value="HisKA"/>
    <property type="match status" value="1"/>
</dbReference>
<dbReference type="PANTHER" id="PTHR43047:SF72">
    <property type="entry name" value="OSMOSENSING HISTIDINE PROTEIN KINASE SLN1"/>
    <property type="match status" value="1"/>
</dbReference>